<keyword evidence="10" id="KW-1185">Reference proteome</keyword>
<evidence type="ECO:0000313" key="9">
    <source>
        <dbReference type="EMBL" id="MBM6819192.1"/>
    </source>
</evidence>
<evidence type="ECO:0000256" key="3">
    <source>
        <dbReference type="ARBA" id="ARBA00022475"/>
    </source>
</evidence>
<dbReference type="Pfam" id="PF02308">
    <property type="entry name" value="MgtC"/>
    <property type="match status" value="1"/>
</dbReference>
<dbReference type="InterPro" id="IPR003416">
    <property type="entry name" value="MgtC/SapB/SrpB/YhiD_fam"/>
</dbReference>
<organism evidence="9 10">
    <name type="scientific">Clostridium saudiense</name>
    <dbReference type="NCBI Taxonomy" id="1414720"/>
    <lineage>
        <taxon>Bacteria</taxon>
        <taxon>Bacillati</taxon>
        <taxon>Bacillota</taxon>
        <taxon>Clostridia</taxon>
        <taxon>Eubacteriales</taxon>
        <taxon>Clostridiaceae</taxon>
        <taxon>Clostridium</taxon>
    </lineage>
</organism>
<feature type="transmembrane region" description="Helical" evidence="7">
    <location>
        <begin position="13"/>
        <end position="33"/>
    </location>
</feature>
<keyword evidence="3" id="KW-1003">Cell membrane</keyword>
<feature type="transmembrane region" description="Helical" evidence="7">
    <location>
        <begin position="79"/>
        <end position="94"/>
    </location>
</feature>
<dbReference type="Proteomes" id="UP000767334">
    <property type="component" value="Unassembled WGS sequence"/>
</dbReference>
<comment type="caution">
    <text evidence="9">The sequence shown here is derived from an EMBL/GenBank/DDBJ whole genome shotgun (WGS) entry which is preliminary data.</text>
</comment>
<keyword evidence="5 7" id="KW-1133">Transmembrane helix</keyword>
<dbReference type="PRINTS" id="PR01837">
    <property type="entry name" value="MGTCSAPBPROT"/>
</dbReference>
<evidence type="ECO:0000256" key="4">
    <source>
        <dbReference type="ARBA" id="ARBA00022692"/>
    </source>
</evidence>
<keyword evidence="4 7" id="KW-0812">Transmembrane</keyword>
<comment type="similarity">
    <text evidence="2">Belongs to the MgtC/SapB family.</text>
</comment>
<keyword evidence="6 7" id="KW-0472">Membrane</keyword>
<comment type="subcellular location">
    <subcellularLocation>
        <location evidence="1">Cell membrane</location>
        <topology evidence="1">Multi-pass membrane protein</topology>
    </subcellularLocation>
</comment>
<reference evidence="9 10" key="1">
    <citation type="journal article" date="2021" name="Sci. Rep.">
        <title>The distribution of antibiotic resistance genes in chicken gut microbiota commensals.</title>
        <authorList>
            <person name="Juricova H."/>
            <person name="Matiasovicova J."/>
            <person name="Kubasova T."/>
            <person name="Cejkova D."/>
            <person name="Rychlik I."/>
        </authorList>
    </citation>
    <scope>NUCLEOTIDE SEQUENCE [LARGE SCALE GENOMIC DNA]</scope>
    <source>
        <strain evidence="9 10">An435</strain>
    </source>
</reference>
<evidence type="ECO:0000256" key="7">
    <source>
        <dbReference type="SAM" id="Phobius"/>
    </source>
</evidence>
<feature type="transmembrane region" description="Helical" evidence="7">
    <location>
        <begin position="106"/>
        <end position="138"/>
    </location>
</feature>
<dbReference type="PANTHER" id="PTHR33778">
    <property type="entry name" value="PROTEIN MGTC"/>
    <property type="match status" value="1"/>
</dbReference>
<evidence type="ECO:0000259" key="8">
    <source>
        <dbReference type="Pfam" id="PF02308"/>
    </source>
</evidence>
<dbReference type="PANTHER" id="PTHR33778:SF1">
    <property type="entry name" value="MAGNESIUM TRANSPORTER YHID-RELATED"/>
    <property type="match status" value="1"/>
</dbReference>
<protein>
    <submittedName>
        <fullName evidence="9">MgtC/SapB family protein</fullName>
    </submittedName>
</protein>
<evidence type="ECO:0000256" key="1">
    <source>
        <dbReference type="ARBA" id="ARBA00004651"/>
    </source>
</evidence>
<dbReference type="InterPro" id="IPR049177">
    <property type="entry name" value="MgtC_SapB_SrpB_YhiD_N"/>
</dbReference>
<proteinExistence type="inferred from homology"/>
<evidence type="ECO:0000256" key="5">
    <source>
        <dbReference type="ARBA" id="ARBA00022989"/>
    </source>
</evidence>
<accession>A0ABS2FFX8</accession>
<evidence type="ECO:0000256" key="2">
    <source>
        <dbReference type="ARBA" id="ARBA00009298"/>
    </source>
</evidence>
<sequence length="233" mass="25630">MISEFINSETFKVSIVIIFKIIVCVILVGSIGYNREKKGMVVGIRTHVMVGLVGLLIQITSLEYYRINGGDNDVFRLDGQYISGIGFLGAGTILKDKRSVKGLTTAASICLVAIIGLAVGSGIYLASILVTLVAYAFLNDIFRIKNLITISRNSHAHIEVRISENISVTVEAIKDMIRNVGGDIVSIEMQKRSKGEGVRLRFKINLDDELDISDILTDIMCINEVEKVDLIEH</sequence>
<evidence type="ECO:0000256" key="6">
    <source>
        <dbReference type="ARBA" id="ARBA00023136"/>
    </source>
</evidence>
<feature type="transmembrane region" description="Helical" evidence="7">
    <location>
        <begin position="40"/>
        <end position="59"/>
    </location>
</feature>
<name>A0ABS2FFX8_9CLOT</name>
<evidence type="ECO:0000313" key="10">
    <source>
        <dbReference type="Proteomes" id="UP000767334"/>
    </source>
</evidence>
<feature type="domain" description="MgtC/SapB/SrpB/YhiD N-terminal" evidence="8">
    <location>
        <begin position="22"/>
        <end position="139"/>
    </location>
</feature>
<dbReference type="EMBL" id="JACJLL010000036">
    <property type="protein sequence ID" value="MBM6819192.1"/>
    <property type="molecule type" value="Genomic_DNA"/>
</dbReference>
<dbReference type="RefSeq" id="WP_204572180.1">
    <property type="nucleotide sequence ID" value="NZ_JACJLL010000036.1"/>
</dbReference>
<gene>
    <name evidence="9" type="ORF">H6A19_07560</name>
</gene>